<sequence>MGGQPYLGYRDDDANTPFGKFFNPEMAALPTHVVRALEHGPQGGMALVSFPDAATVADEGYQQTENGYGLLDDGSYHVAVRTDMPGVTPEMWSWWFGWHGSDTRRYKLWHPRAHLSATWKDEGKPGCQDGEDYQPRGAERYIGRWSLISEYIGSTMLNGAIQFLAPPELGCPPDEADAVAICARLGTSDAPVDVGWFIHHVRSTPDGSEMRSRFWMGGPHIAVRGAPGVASRAVRPIAARVLGSPEANARNLLVHCAQEMNHLAGFLPELYAAFGDE</sequence>
<dbReference type="STRING" id="1784.VC42_00940"/>
<name>A0A1X0XZZ5_MYCSI</name>
<dbReference type="RefSeq" id="WP_084952230.1">
    <property type="nucleotide sequence ID" value="NZ_MZZM01000024.1"/>
</dbReference>
<gene>
    <name evidence="7" type="ORF">B5M45_18610</name>
</gene>
<proteinExistence type="inferred from homology"/>
<organism evidence="7 8">
    <name type="scientific">Mycobacterium simiae</name>
    <name type="common">Mycobacterium habana</name>
    <dbReference type="NCBI Taxonomy" id="1784"/>
    <lineage>
        <taxon>Bacteria</taxon>
        <taxon>Bacillati</taxon>
        <taxon>Actinomycetota</taxon>
        <taxon>Actinomycetes</taxon>
        <taxon>Mycobacteriales</taxon>
        <taxon>Mycobacteriaceae</taxon>
        <taxon>Mycobacterium</taxon>
        <taxon>Mycobacterium simiae complex</taxon>
    </lineage>
</organism>
<evidence type="ECO:0000256" key="1">
    <source>
        <dbReference type="ARBA" id="ARBA00001947"/>
    </source>
</evidence>
<evidence type="ECO:0000256" key="5">
    <source>
        <dbReference type="ARBA" id="ARBA00023459"/>
    </source>
</evidence>
<dbReference type="Pfam" id="PF18089">
    <property type="entry name" value="DAPG_hydrolase"/>
    <property type="match status" value="1"/>
</dbReference>
<comment type="caution">
    <text evidence="7">The sequence shown here is derived from an EMBL/GenBank/DDBJ whole genome shotgun (WGS) entry which is preliminary data.</text>
</comment>
<dbReference type="Proteomes" id="UP000193040">
    <property type="component" value="Unassembled WGS sequence"/>
</dbReference>
<keyword evidence="4" id="KW-0862">Zinc</keyword>
<evidence type="ECO:0000313" key="7">
    <source>
        <dbReference type="EMBL" id="ORJ58436.1"/>
    </source>
</evidence>
<comment type="cofactor">
    <cofactor evidence="1">
        <name>Zn(2+)</name>
        <dbReference type="ChEBI" id="CHEBI:29105"/>
    </cofactor>
</comment>
<accession>A0A1X0XZZ5</accession>
<evidence type="ECO:0000256" key="4">
    <source>
        <dbReference type="ARBA" id="ARBA00022833"/>
    </source>
</evidence>
<reference evidence="7 8" key="1">
    <citation type="submission" date="2017-03" db="EMBL/GenBank/DDBJ databases">
        <title>Genomic insights into Mycobacterium simiae human colonization.</title>
        <authorList>
            <person name="Steffani J.L."/>
            <person name="Brunck M.E."/>
            <person name="Cruz E."/>
            <person name="Montiel R."/>
            <person name="Barona F."/>
        </authorList>
    </citation>
    <scope>NUCLEOTIDE SEQUENCE [LARGE SCALE GENOMIC DNA]</scope>
    <source>
        <strain evidence="7 8">MsiGto</strain>
    </source>
</reference>
<evidence type="ECO:0000256" key="3">
    <source>
        <dbReference type="ARBA" id="ARBA00022801"/>
    </source>
</evidence>
<protein>
    <recommendedName>
        <fullName evidence="6">DAPG hydrolase PhiG domain-containing protein</fullName>
    </recommendedName>
</protein>
<evidence type="ECO:0000256" key="2">
    <source>
        <dbReference type="ARBA" id="ARBA00022723"/>
    </source>
</evidence>
<keyword evidence="3" id="KW-0378">Hydrolase</keyword>
<keyword evidence="8" id="KW-1185">Reference proteome</keyword>
<dbReference type="GO" id="GO:0016787">
    <property type="term" value="F:hydrolase activity"/>
    <property type="evidence" value="ECO:0007669"/>
    <property type="project" value="UniProtKB-KW"/>
</dbReference>
<feature type="domain" description="DAPG hydrolase PhiG" evidence="6">
    <location>
        <begin position="50"/>
        <end position="272"/>
    </location>
</feature>
<dbReference type="GO" id="GO:0046872">
    <property type="term" value="F:metal ion binding"/>
    <property type="evidence" value="ECO:0007669"/>
    <property type="project" value="UniProtKB-KW"/>
</dbReference>
<dbReference type="AlphaFoldDB" id="A0A1X0XZZ5"/>
<dbReference type="EMBL" id="MZZM01000024">
    <property type="protein sequence ID" value="ORJ58436.1"/>
    <property type="molecule type" value="Genomic_DNA"/>
</dbReference>
<evidence type="ECO:0000259" key="6">
    <source>
        <dbReference type="Pfam" id="PF18089"/>
    </source>
</evidence>
<keyword evidence="2" id="KW-0479">Metal-binding</keyword>
<dbReference type="InterPro" id="IPR041526">
    <property type="entry name" value="DAPG_hydrolase"/>
</dbReference>
<comment type="similarity">
    <text evidence="5">Belongs to the DAPG/phloretin hydrolase family.</text>
</comment>
<evidence type="ECO:0000313" key="8">
    <source>
        <dbReference type="Proteomes" id="UP000193040"/>
    </source>
</evidence>